<feature type="region of interest" description="Disordered" evidence="1">
    <location>
        <begin position="211"/>
        <end position="250"/>
    </location>
</feature>
<feature type="compositionally biased region" description="Basic and acidic residues" evidence="1">
    <location>
        <begin position="224"/>
        <end position="237"/>
    </location>
</feature>
<name>S8CXT8_9LAMI</name>
<dbReference type="AlphaFoldDB" id="S8CXT8"/>
<sequence>MESQSHHCVREIRPIFKLPYLFPDIKNLFSTRGYYFGQGTSTRLELMAATTHSPSPKNSLFAAMPSFNLERRIDDFRAKAAAFFPLNSSGRVNQVFDGKMKGLAESYETKDSKSDDIAGRNSLKKKKKKVLQLPGVAFLPGRRQIRVSEENYGVETTRICTAATVGSVEDDGCHRFSRTTHGLFITSGNADLSSNEGAIFRNRGIKLKQLSSCSDEEQSSRSNGENREPNSRNKSSSEMEALDVGKSHSGMRLIRVSSGFAR</sequence>
<dbReference type="Proteomes" id="UP000015453">
    <property type="component" value="Unassembled WGS sequence"/>
</dbReference>
<keyword evidence="3" id="KW-1185">Reference proteome</keyword>
<proteinExistence type="predicted"/>
<evidence type="ECO:0000256" key="1">
    <source>
        <dbReference type="SAM" id="MobiDB-lite"/>
    </source>
</evidence>
<reference evidence="2 3" key="1">
    <citation type="journal article" date="2013" name="BMC Genomics">
        <title>The miniature genome of a carnivorous plant Genlisea aurea contains a low number of genes and short non-coding sequences.</title>
        <authorList>
            <person name="Leushkin E.V."/>
            <person name="Sutormin R.A."/>
            <person name="Nabieva E.R."/>
            <person name="Penin A.A."/>
            <person name="Kondrashov A.S."/>
            <person name="Logacheva M.D."/>
        </authorList>
    </citation>
    <scope>NUCLEOTIDE SEQUENCE [LARGE SCALE GENOMIC DNA]</scope>
</reference>
<gene>
    <name evidence="2" type="ORF">M569_02475</name>
</gene>
<organism evidence="2 3">
    <name type="scientific">Genlisea aurea</name>
    <dbReference type="NCBI Taxonomy" id="192259"/>
    <lineage>
        <taxon>Eukaryota</taxon>
        <taxon>Viridiplantae</taxon>
        <taxon>Streptophyta</taxon>
        <taxon>Embryophyta</taxon>
        <taxon>Tracheophyta</taxon>
        <taxon>Spermatophyta</taxon>
        <taxon>Magnoliopsida</taxon>
        <taxon>eudicotyledons</taxon>
        <taxon>Gunneridae</taxon>
        <taxon>Pentapetalae</taxon>
        <taxon>asterids</taxon>
        <taxon>lamiids</taxon>
        <taxon>Lamiales</taxon>
        <taxon>Lentibulariaceae</taxon>
        <taxon>Genlisea</taxon>
    </lineage>
</organism>
<evidence type="ECO:0000313" key="3">
    <source>
        <dbReference type="Proteomes" id="UP000015453"/>
    </source>
</evidence>
<dbReference type="EMBL" id="AUSU01000902">
    <property type="protein sequence ID" value="EPS72284.1"/>
    <property type="molecule type" value="Genomic_DNA"/>
</dbReference>
<evidence type="ECO:0000313" key="2">
    <source>
        <dbReference type="EMBL" id="EPS72284.1"/>
    </source>
</evidence>
<accession>S8CXT8</accession>
<protein>
    <submittedName>
        <fullName evidence="2">Uncharacterized protein</fullName>
    </submittedName>
</protein>
<comment type="caution">
    <text evidence="2">The sequence shown here is derived from an EMBL/GenBank/DDBJ whole genome shotgun (WGS) entry which is preliminary data.</text>
</comment>